<dbReference type="PRINTS" id="PR00702">
    <property type="entry name" value="ACRIFLAVINRP"/>
</dbReference>
<dbReference type="PANTHER" id="PTHR30081:SF1">
    <property type="entry name" value="PROTEIN TRANSLOCASE SUBUNIT SECD"/>
    <property type="match status" value="1"/>
</dbReference>
<dbReference type="InterPro" id="IPR005791">
    <property type="entry name" value="SecD"/>
</dbReference>
<protein>
    <recommendedName>
        <fullName evidence="9">Protein translocase subunit SecD</fullName>
    </recommendedName>
</protein>
<dbReference type="Pfam" id="PF02355">
    <property type="entry name" value="SecD_SecF_C"/>
    <property type="match status" value="1"/>
</dbReference>
<comment type="function">
    <text evidence="9">Part of the Sec protein translocase complex. Interacts with the SecYEG preprotein conducting channel. SecDF uses the proton motive force (PMF) to complete protein translocation after the ATP-dependent function of SecA.</text>
</comment>
<feature type="domain" description="Protein export membrane protein SecD/SecF C-terminal" evidence="10">
    <location>
        <begin position="350"/>
        <end position="518"/>
    </location>
</feature>
<dbReference type="SUPFAM" id="SSF82866">
    <property type="entry name" value="Multidrug efflux transporter AcrB transmembrane domain"/>
    <property type="match status" value="1"/>
</dbReference>
<evidence type="ECO:0000256" key="2">
    <source>
        <dbReference type="ARBA" id="ARBA00022448"/>
    </source>
</evidence>
<dbReference type="InterPro" id="IPR048634">
    <property type="entry name" value="SecD_SecF_C"/>
</dbReference>
<evidence type="ECO:0000313" key="14">
    <source>
        <dbReference type="Proteomes" id="UP000052008"/>
    </source>
</evidence>
<feature type="transmembrane region" description="Helical" evidence="9">
    <location>
        <begin position="398"/>
        <end position="417"/>
    </location>
</feature>
<comment type="similarity">
    <text evidence="9">Belongs to the SecD/SecF family. SecD subfamily.</text>
</comment>
<name>A0A0S7WTU6_UNCT6</name>
<proteinExistence type="inferred from homology"/>
<reference evidence="13 14" key="1">
    <citation type="journal article" date="2015" name="Microbiome">
        <title>Genomic resolution of linkages in carbon, nitrogen, and sulfur cycling among widespread estuary sediment bacteria.</title>
        <authorList>
            <person name="Baker B.J."/>
            <person name="Lazar C.S."/>
            <person name="Teske A.P."/>
            <person name="Dick G.J."/>
        </authorList>
    </citation>
    <scope>NUCLEOTIDE SEQUENCE [LARGE SCALE GENOMIC DNA]</scope>
    <source>
        <strain evidence="13">DG_24</strain>
    </source>
</reference>
<dbReference type="STRING" id="1703770.AMJ39_03790"/>
<dbReference type="GO" id="GO:0043952">
    <property type="term" value="P:protein transport by the Sec complex"/>
    <property type="evidence" value="ECO:0007669"/>
    <property type="project" value="UniProtKB-UniRule"/>
</dbReference>
<feature type="transmembrane region" description="Helical" evidence="9">
    <location>
        <begin position="373"/>
        <end position="391"/>
    </location>
</feature>
<dbReference type="NCBIfam" id="TIGR00916">
    <property type="entry name" value="2A0604s01"/>
    <property type="match status" value="1"/>
</dbReference>
<feature type="domain" description="Protein translocase subunit SecDF P1" evidence="11">
    <location>
        <begin position="83"/>
        <end position="139"/>
    </location>
</feature>
<dbReference type="InterPro" id="IPR048631">
    <property type="entry name" value="SecD_1st"/>
</dbReference>
<feature type="transmembrane region" description="Helical" evidence="9">
    <location>
        <begin position="493"/>
        <end position="512"/>
    </location>
</feature>
<evidence type="ECO:0000313" key="13">
    <source>
        <dbReference type="EMBL" id="KPJ53637.1"/>
    </source>
</evidence>
<dbReference type="GO" id="GO:0015450">
    <property type="term" value="F:protein-transporting ATPase activity"/>
    <property type="evidence" value="ECO:0007669"/>
    <property type="project" value="InterPro"/>
</dbReference>
<dbReference type="Gene3D" id="3.30.1360.200">
    <property type="match status" value="1"/>
</dbReference>
<evidence type="ECO:0000256" key="7">
    <source>
        <dbReference type="ARBA" id="ARBA00023010"/>
    </source>
</evidence>
<dbReference type="GO" id="GO:0065002">
    <property type="term" value="P:intracellular protein transmembrane transport"/>
    <property type="evidence" value="ECO:0007669"/>
    <property type="project" value="UniProtKB-UniRule"/>
</dbReference>
<dbReference type="InterPro" id="IPR022646">
    <property type="entry name" value="SecD/SecF_CS"/>
</dbReference>
<evidence type="ECO:0000256" key="8">
    <source>
        <dbReference type="ARBA" id="ARBA00023136"/>
    </source>
</evidence>
<keyword evidence="2 9" id="KW-0813">Transport</keyword>
<evidence type="ECO:0000256" key="9">
    <source>
        <dbReference type="HAMAP-Rule" id="MF_01463"/>
    </source>
</evidence>
<dbReference type="PATRIC" id="fig|1703770.3.peg.1579"/>
<keyword evidence="4 9" id="KW-0812">Transmembrane</keyword>
<evidence type="ECO:0000256" key="4">
    <source>
        <dbReference type="ARBA" id="ARBA00022692"/>
    </source>
</evidence>
<comment type="subcellular location">
    <subcellularLocation>
        <location evidence="1 9">Cell membrane</location>
        <topology evidence="1 9">Multi-pass membrane protein</topology>
    </subcellularLocation>
</comment>
<dbReference type="Pfam" id="PF21760">
    <property type="entry name" value="SecD_1st"/>
    <property type="match status" value="1"/>
</dbReference>
<keyword evidence="8 9" id="KW-0472">Membrane</keyword>
<feature type="transmembrane region" description="Helical" evidence="9">
    <location>
        <begin position="423"/>
        <end position="444"/>
    </location>
</feature>
<evidence type="ECO:0000256" key="3">
    <source>
        <dbReference type="ARBA" id="ARBA00022475"/>
    </source>
</evidence>
<keyword evidence="6 9" id="KW-1133">Transmembrane helix</keyword>
<sequence>MKRGLRWRFLIVAGIVVVAIFQLRPTWQLLTLSPEERNELSKDELFDLQRRAINLGLDLRGGMHIVLEVDKSGLSDEEAEDAVDRALEIIRNRVDKFGVFEPSIQREGENRIAIQLPGVEQERARSLIGRTALLEFRLLPEQEEMNEIFLAIDNALAEAEEGEEAVVDTAEALLDTLFTETRPFSSYLRVLRTREVAVRKEDVFAVEALLARPEAQEAIPPDREILWGREEEEQTIMYKPIYVARKEPELTGASIADARMEIGQAGGGRMANQPYVSLRMTRSAASRFRTLTGANIGRRLAIVLDGVVQSAPVIQERIPRGQASITNIPTVDEAKDLSIILRAGALPAPVEIVDARFVGPTLGADSIRKGIRAAIWGGIIVLAFMFIYYSLSGTLANMALVLNLLFLLAALSAFDATLTLPGIAGIVLTIGIAVDANVLIFERIREELASGKTVRAAIDAGYGRAFRTILDANVTTLLTALILYWFGTGPVKGFAVTLSIGIVVSFITAIFITRMIFDFVTSQWEVSTLRI</sequence>
<feature type="domain" description="SecDF P1 head subdomain" evidence="12">
    <location>
        <begin position="240"/>
        <end position="348"/>
    </location>
</feature>
<dbReference type="PANTHER" id="PTHR30081">
    <property type="entry name" value="PROTEIN-EXPORT MEMBRANE PROTEIN SEC"/>
    <property type="match status" value="1"/>
</dbReference>
<evidence type="ECO:0000259" key="12">
    <source>
        <dbReference type="Pfam" id="PF22599"/>
    </source>
</evidence>
<comment type="subunit">
    <text evidence="9">Forms a complex with SecF. Part of the essential Sec protein translocation apparatus which comprises SecA, SecYEG and auxiliary proteins SecDF. Other proteins may also be involved.</text>
</comment>
<evidence type="ECO:0000256" key="1">
    <source>
        <dbReference type="ARBA" id="ARBA00004651"/>
    </source>
</evidence>
<dbReference type="Pfam" id="PF22599">
    <property type="entry name" value="SecDF_P1_head"/>
    <property type="match status" value="1"/>
</dbReference>
<dbReference type="HAMAP" id="MF_01463_B">
    <property type="entry name" value="SecD_B"/>
    <property type="match status" value="1"/>
</dbReference>
<dbReference type="InterPro" id="IPR001036">
    <property type="entry name" value="Acrflvin-R"/>
</dbReference>
<feature type="transmembrane region" description="Helical" evidence="9">
    <location>
        <begin position="7"/>
        <end position="27"/>
    </location>
</feature>
<dbReference type="GO" id="GO:0006605">
    <property type="term" value="P:protein targeting"/>
    <property type="evidence" value="ECO:0007669"/>
    <property type="project" value="UniProtKB-UniRule"/>
</dbReference>
<dbReference type="Pfam" id="PF07549">
    <property type="entry name" value="Sec_GG"/>
    <property type="match status" value="1"/>
</dbReference>
<dbReference type="Proteomes" id="UP000052008">
    <property type="component" value="Unassembled WGS sequence"/>
</dbReference>
<dbReference type="Gene3D" id="3.30.70.3220">
    <property type="match status" value="1"/>
</dbReference>
<dbReference type="InterPro" id="IPR055344">
    <property type="entry name" value="SecD_SecF_C_bact"/>
</dbReference>
<keyword evidence="5 9" id="KW-0653">Protein transport</keyword>
<keyword evidence="7 9" id="KW-0811">Translocation</keyword>
<evidence type="ECO:0000259" key="11">
    <source>
        <dbReference type="Pfam" id="PF21760"/>
    </source>
</evidence>
<organism evidence="13 14">
    <name type="scientific">candidate division TA06 bacterium DG_24</name>
    <dbReference type="NCBI Taxonomy" id="1703770"/>
    <lineage>
        <taxon>Bacteria</taxon>
        <taxon>Bacteria division TA06</taxon>
    </lineage>
</organism>
<evidence type="ECO:0000259" key="10">
    <source>
        <dbReference type="Pfam" id="PF02355"/>
    </source>
</evidence>
<dbReference type="AlphaFoldDB" id="A0A0S7WTU6"/>
<dbReference type="NCBIfam" id="TIGR01129">
    <property type="entry name" value="secD"/>
    <property type="match status" value="1"/>
</dbReference>
<dbReference type="InterPro" id="IPR022813">
    <property type="entry name" value="SecD/SecF_arch_bac"/>
</dbReference>
<feature type="transmembrane region" description="Helical" evidence="9">
    <location>
        <begin position="465"/>
        <end position="487"/>
    </location>
</feature>
<comment type="caution">
    <text evidence="13">The sequence shown here is derived from an EMBL/GenBank/DDBJ whole genome shotgun (WGS) entry which is preliminary data.</text>
</comment>
<accession>A0A0S7WTU6</accession>
<dbReference type="InterPro" id="IPR054384">
    <property type="entry name" value="SecDF_P1_head"/>
</dbReference>
<evidence type="ECO:0000256" key="5">
    <source>
        <dbReference type="ARBA" id="ARBA00022927"/>
    </source>
</evidence>
<keyword evidence="3 9" id="KW-1003">Cell membrane</keyword>
<dbReference type="GO" id="GO:0005886">
    <property type="term" value="C:plasma membrane"/>
    <property type="evidence" value="ECO:0007669"/>
    <property type="project" value="UniProtKB-SubCell"/>
</dbReference>
<dbReference type="FunFam" id="1.20.1640.10:FF:000004">
    <property type="entry name" value="Protein translocase subunit SecD"/>
    <property type="match status" value="1"/>
</dbReference>
<evidence type="ECO:0000256" key="6">
    <source>
        <dbReference type="ARBA" id="ARBA00022989"/>
    </source>
</evidence>
<dbReference type="EMBL" id="LIZS01000015">
    <property type="protein sequence ID" value="KPJ53637.1"/>
    <property type="molecule type" value="Genomic_DNA"/>
</dbReference>
<gene>
    <name evidence="9" type="primary">secD</name>
    <name evidence="13" type="ORF">AMJ39_03790</name>
</gene>
<dbReference type="Gene3D" id="1.20.1640.10">
    <property type="entry name" value="Multidrug efflux transporter AcrB transmembrane domain"/>
    <property type="match status" value="1"/>
</dbReference>